<evidence type="ECO:0000256" key="1">
    <source>
        <dbReference type="SAM" id="Coils"/>
    </source>
</evidence>
<feature type="compositionally biased region" description="Polar residues" evidence="2">
    <location>
        <begin position="10"/>
        <end position="20"/>
    </location>
</feature>
<dbReference type="Gene3D" id="2.40.50.40">
    <property type="match status" value="1"/>
</dbReference>
<dbReference type="InterPro" id="IPR023780">
    <property type="entry name" value="Chromo_domain"/>
</dbReference>
<dbReference type="SUPFAM" id="SSF54160">
    <property type="entry name" value="Chromo domain-like"/>
    <property type="match status" value="1"/>
</dbReference>
<keyword evidence="5" id="KW-1185">Reference proteome</keyword>
<dbReference type="EMBL" id="KZ345035">
    <property type="protein sequence ID" value="PIO76704.1"/>
    <property type="molecule type" value="Genomic_DNA"/>
</dbReference>
<dbReference type="AlphaFoldDB" id="A0A2G9V2I0"/>
<dbReference type="OrthoDB" id="5869757at2759"/>
<dbReference type="InterPro" id="IPR016197">
    <property type="entry name" value="Chromo-like_dom_sf"/>
</dbReference>
<feature type="domain" description="Chromo" evidence="3">
    <location>
        <begin position="72"/>
        <end position="130"/>
    </location>
</feature>
<reference evidence="4 5" key="1">
    <citation type="submission" date="2015-09" db="EMBL/GenBank/DDBJ databases">
        <title>Draft genome of the parasitic nematode Teladorsagia circumcincta isolate WARC Sus (inbred).</title>
        <authorList>
            <person name="Mitreva M."/>
        </authorList>
    </citation>
    <scope>NUCLEOTIDE SEQUENCE [LARGE SCALE GENOMIC DNA]</scope>
    <source>
        <strain evidence="4 5">S</strain>
    </source>
</reference>
<evidence type="ECO:0000313" key="5">
    <source>
        <dbReference type="Proteomes" id="UP000230423"/>
    </source>
</evidence>
<organism evidence="4 5">
    <name type="scientific">Teladorsagia circumcincta</name>
    <name type="common">Brown stomach worm</name>
    <name type="synonym">Ostertagia circumcincta</name>
    <dbReference type="NCBI Taxonomy" id="45464"/>
    <lineage>
        <taxon>Eukaryota</taxon>
        <taxon>Metazoa</taxon>
        <taxon>Ecdysozoa</taxon>
        <taxon>Nematoda</taxon>
        <taxon>Chromadorea</taxon>
        <taxon>Rhabditida</taxon>
        <taxon>Rhabditina</taxon>
        <taxon>Rhabditomorpha</taxon>
        <taxon>Strongyloidea</taxon>
        <taxon>Trichostrongylidae</taxon>
        <taxon>Teladorsagia</taxon>
    </lineage>
</organism>
<dbReference type="PROSITE" id="PS50013">
    <property type="entry name" value="CHROMO_2"/>
    <property type="match status" value="1"/>
</dbReference>
<name>A0A2G9V2I0_TELCI</name>
<evidence type="ECO:0000313" key="4">
    <source>
        <dbReference type="EMBL" id="PIO76704.1"/>
    </source>
</evidence>
<evidence type="ECO:0000256" key="2">
    <source>
        <dbReference type="SAM" id="MobiDB-lite"/>
    </source>
</evidence>
<evidence type="ECO:0000259" key="3">
    <source>
        <dbReference type="PROSITE" id="PS50013"/>
    </source>
</evidence>
<dbReference type="InterPro" id="IPR000953">
    <property type="entry name" value="Chromo/chromo_shadow_dom"/>
</dbReference>
<keyword evidence="1" id="KW-0175">Coiled coil</keyword>
<feature type="coiled-coil region" evidence="1">
    <location>
        <begin position="48"/>
        <end position="75"/>
    </location>
</feature>
<proteinExistence type="predicted"/>
<protein>
    <recommendedName>
        <fullName evidence="3">Chromo domain-containing protein</fullName>
    </recommendedName>
</protein>
<dbReference type="SMART" id="SM00298">
    <property type="entry name" value="CHROMO"/>
    <property type="match status" value="1"/>
</dbReference>
<gene>
    <name evidence="4" type="ORF">TELCIR_01220</name>
</gene>
<dbReference type="Pfam" id="PF00385">
    <property type="entry name" value="Chromo"/>
    <property type="match status" value="1"/>
</dbReference>
<accession>A0A2G9V2I0</accession>
<sequence>MDESLRGVNEPTTSTAPQTSKPKKRVSRTAKCGGEVVCRERRPQRASAQRANEKINEIMSKKKRVRRRSEEYEVEDILSHTVRNGQTIYSISWVGYPGYISEMTEEDLVNCSELLKQYKLRIKKGHERPVKIA</sequence>
<dbReference type="Proteomes" id="UP000230423">
    <property type="component" value="Unassembled WGS sequence"/>
</dbReference>
<feature type="region of interest" description="Disordered" evidence="2">
    <location>
        <begin position="1"/>
        <end position="32"/>
    </location>
</feature>